<keyword evidence="5" id="KW-0808">Transferase</keyword>
<name>A0A6A6ZH09_9PLEO</name>
<comment type="subcellular location">
    <subcellularLocation>
        <location evidence="2">Chromosome</location>
    </subcellularLocation>
    <subcellularLocation>
        <location evidence="1">Nucleus</location>
    </subcellularLocation>
</comment>
<dbReference type="OrthoDB" id="422362at2759"/>
<dbReference type="InterPro" id="IPR046341">
    <property type="entry name" value="SET_dom_sf"/>
</dbReference>
<feature type="region of interest" description="Disordered" evidence="8">
    <location>
        <begin position="630"/>
        <end position="832"/>
    </location>
</feature>
<keyword evidence="4" id="KW-0489">Methyltransferase</keyword>
<dbReference type="PROSITE" id="PS50280">
    <property type="entry name" value="SET"/>
    <property type="match status" value="1"/>
</dbReference>
<feature type="compositionally biased region" description="Polar residues" evidence="8">
    <location>
        <begin position="643"/>
        <end position="684"/>
    </location>
</feature>
<feature type="region of interest" description="Disordered" evidence="8">
    <location>
        <begin position="224"/>
        <end position="253"/>
    </location>
</feature>
<feature type="compositionally biased region" description="Polar residues" evidence="8">
    <location>
        <begin position="808"/>
        <end position="832"/>
    </location>
</feature>
<feature type="domain" description="SET" evidence="9">
    <location>
        <begin position="420"/>
        <end position="536"/>
    </location>
</feature>
<dbReference type="SUPFAM" id="SSF82199">
    <property type="entry name" value="SET domain"/>
    <property type="match status" value="1"/>
</dbReference>
<feature type="compositionally biased region" description="Polar residues" evidence="8">
    <location>
        <begin position="1"/>
        <end position="23"/>
    </location>
</feature>
<dbReference type="FunFam" id="2.170.270.10:FF:000037">
    <property type="entry name" value="Histone-lysine N-methyltransferase"/>
    <property type="match status" value="1"/>
</dbReference>
<accession>A0A6A6ZH09</accession>
<feature type="compositionally biased region" description="Low complexity" evidence="8">
    <location>
        <begin position="32"/>
        <end position="44"/>
    </location>
</feature>
<evidence type="ECO:0000259" key="9">
    <source>
        <dbReference type="PROSITE" id="PS50280"/>
    </source>
</evidence>
<evidence type="ECO:0000256" key="5">
    <source>
        <dbReference type="ARBA" id="ARBA00022679"/>
    </source>
</evidence>
<dbReference type="Proteomes" id="UP000799424">
    <property type="component" value="Unassembled WGS sequence"/>
</dbReference>
<dbReference type="Gene3D" id="2.170.270.10">
    <property type="entry name" value="SET domain"/>
    <property type="match status" value="1"/>
</dbReference>
<dbReference type="EMBL" id="MU006242">
    <property type="protein sequence ID" value="KAF2820013.1"/>
    <property type="molecule type" value="Genomic_DNA"/>
</dbReference>
<keyword evidence="3" id="KW-0158">Chromosome</keyword>
<evidence type="ECO:0000256" key="8">
    <source>
        <dbReference type="SAM" id="MobiDB-lite"/>
    </source>
</evidence>
<feature type="compositionally biased region" description="Low complexity" evidence="8">
    <location>
        <begin position="702"/>
        <end position="713"/>
    </location>
</feature>
<feature type="region of interest" description="Disordered" evidence="8">
    <location>
        <begin position="1"/>
        <end position="47"/>
    </location>
</feature>
<dbReference type="GO" id="GO:0005694">
    <property type="term" value="C:chromosome"/>
    <property type="evidence" value="ECO:0007669"/>
    <property type="project" value="UniProtKB-SubCell"/>
</dbReference>
<sequence length="832" mass="92554">MAARNASPTSTSSTLSNITVQTEKQADVRIMSSASPSISTPPTSLDDEYSVLSETAKAETLVDAFEEVHVPPTSTTAPSTPHPTADMPPGEGRRSARSSRKSVTTYNVQILAGTAIHTPTKYLEKHHKNVVHGSLEAIASKEDADRAKKRGLKSKAASADVDDPVQEQLVAEAAQAARRRTSSRVTDLRKEALRNISGVGHAVTTALSEGRVLVQNSLRRTASENILKSTRTKRPHTATEDGDPSETDESRDEKVFLKPKAKVWLRQGLYVGQHRDFDPRLSESQNRAKKRARRLQDAGVLPLPMFAADRMLNEDPHHVFRDFKLPFDTYNPLPRKVKVDGWVKLNKNRFIGDASALWKRDKQDASQCYCDLEDGCGEACHNRIMAYECDDSNCRLGPQHCGNRPFAELKRRAKGNRYNYGVEVLDTADRGYGVRAMRMFEPHQIIVEYAGEIITQSECERRMKQVYKKDKCYYLMSFDNKMIIDATRGTIARFVNHSCEPNCEMIKWTVGGEPRMALFAGPRGIMTGEELTYDYNFDPFSQKNIQQCRCGTESCRGVLGPKPKKPVEDKSIASAIIAGTKRRIHDIVDSVMAKSENNQPSPKKRKMLIGNSATMKARNANFETTAAHERAEREAAEHDRQIASRQTRALKRSTSATTPRRTQSKYLRNRLSSMKSTRITTVSFQRKVPRSGALKSVKQPLRSRSTARRTQSALGGRRPQSQDVPSTPRRSSFGSSTSSEEDSSPNITPASLRSASRRPKGAITPRGDCSGKAINNEVDTEQSRTTRTHARSTLHPQRNAYVAGLEGTLNSSTGSKTSRYPVQNKSRNTSGR</sequence>
<feature type="compositionally biased region" description="Low complexity" evidence="8">
    <location>
        <begin position="725"/>
        <end position="738"/>
    </location>
</feature>
<evidence type="ECO:0000313" key="13">
    <source>
        <dbReference type="Proteomes" id="UP000799424"/>
    </source>
</evidence>
<dbReference type="PANTHER" id="PTHR22884">
    <property type="entry name" value="SET DOMAIN PROTEINS"/>
    <property type="match status" value="1"/>
</dbReference>
<dbReference type="PROSITE" id="PS50868">
    <property type="entry name" value="POST_SET"/>
    <property type="match status" value="1"/>
</dbReference>
<feature type="compositionally biased region" description="Low complexity" evidence="8">
    <location>
        <begin position="71"/>
        <end position="85"/>
    </location>
</feature>
<dbReference type="GO" id="GO:0042054">
    <property type="term" value="F:histone methyltransferase activity"/>
    <property type="evidence" value="ECO:0007669"/>
    <property type="project" value="InterPro"/>
</dbReference>
<feature type="compositionally biased region" description="Polar residues" evidence="8">
    <location>
        <begin position="745"/>
        <end position="754"/>
    </location>
</feature>
<dbReference type="AlphaFoldDB" id="A0A6A6ZH09"/>
<organism evidence="12 13">
    <name type="scientific">Ophiobolus disseminans</name>
    <dbReference type="NCBI Taxonomy" id="1469910"/>
    <lineage>
        <taxon>Eukaryota</taxon>
        <taxon>Fungi</taxon>
        <taxon>Dikarya</taxon>
        <taxon>Ascomycota</taxon>
        <taxon>Pezizomycotina</taxon>
        <taxon>Dothideomycetes</taxon>
        <taxon>Pleosporomycetidae</taxon>
        <taxon>Pleosporales</taxon>
        <taxon>Pleosporineae</taxon>
        <taxon>Phaeosphaeriaceae</taxon>
        <taxon>Ophiobolus</taxon>
    </lineage>
</organism>
<evidence type="ECO:0000256" key="1">
    <source>
        <dbReference type="ARBA" id="ARBA00004123"/>
    </source>
</evidence>
<feature type="domain" description="Post-SET" evidence="10">
    <location>
        <begin position="544"/>
        <end position="560"/>
    </location>
</feature>
<reference evidence="12" key="1">
    <citation type="journal article" date="2020" name="Stud. Mycol.">
        <title>101 Dothideomycetes genomes: a test case for predicting lifestyles and emergence of pathogens.</title>
        <authorList>
            <person name="Haridas S."/>
            <person name="Albert R."/>
            <person name="Binder M."/>
            <person name="Bloem J."/>
            <person name="Labutti K."/>
            <person name="Salamov A."/>
            <person name="Andreopoulos B."/>
            <person name="Baker S."/>
            <person name="Barry K."/>
            <person name="Bills G."/>
            <person name="Bluhm B."/>
            <person name="Cannon C."/>
            <person name="Castanera R."/>
            <person name="Culley D."/>
            <person name="Daum C."/>
            <person name="Ezra D."/>
            <person name="Gonzalez J."/>
            <person name="Henrissat B."/>
            <person name="Kuo A."/>
            <person name="Liang C."/>
            <person name="Lipzen A."/>
            <person name="Lutzoni F."/>
            <person name="Magnuson J."/>
            <person name="Mondo S."/>
            <person name="Nolan M."/>
            <person name="Ohm R."/>
            <person name="Pangilinan J."/>
            <person name="Park H.-J."/>
            <person name="Ramirez L."/>
            <person name="Alfaro M."/>
            <person name="Sun H."/>
            <person name="Tritt A."/>
            <person name="Yoshinaga Y."/>
            <person name="Zwiers L.-H."/>
            <person name="Turgeon B."/>
            <person name="Goodwin S."/>
            <person name="Spatafora J."/>
            <person name="Crous P."/>
            <person name="Grigoriev I."/>
        </authorList>
    </citation>
    <scope>NUCLEOTIDE SEQUENCE</scope>
    <source>
        <strain evidence="12">CBS 113818</strain>
    </source>
</reference>
<dbReference type="InterPro" id="IPR006560">
    <property type="entry name" value="AWS_dom"/>
</dbReference>
<evidence type="ECO:0000256" key="6">
    <source>
        <dbReference type="ARBA" id="ARBA00022691"/>
    </source>
</evidence>
<protein>
    <submittedName>
        <fullName evidence="12">SET domain-containing protein</fullName>
    </submittedName>
</protein>
<dbReference type="SMART" id="SM00317">
    <property type="entry name" value="SET"/>
    <property type="match status" value="1"/>
</dbReference>
<dbReference type="GO" id="GO:0032259">
    <property type="term" value="P:methylation"/>
    <property type="evidence" value="ECO:0007669"/>
    <property type="project" value="UniProtKB-KW"/>
</dbReference>
<dbReference type="InterPro" id="IPR003616">
    <property type="entry name" value="Post-SET_dom"/>
</dbReference>
<feature type="compositionally biased region" description="Basic and acidic residues" evidence="8">
    <location>
        <begin position="630"/>
        <end position="642"/>
    </location>
</feature>
<proteinExistence type="predicted"/>
<dbReference type="PROSITE" id="PS51215">
    <property type="entry name" value="AWS"/>
    <property type="match status" value="1"/>
</dbReference>
<keyword evidence="13" id="KW-1185">Reference proteome</keyword>
<evidence type="ECO:0000256" key="3">
    <source>
        <dbReference type="ARBA" id="ARBA00022454"/>
    </source>
</evidence>
<dbReference type="InterPro" id="IPR001214">
    <property type="entry name" value="SET_dom"/>
</dbReference>
<evidence type="ECO:0000259" key="11">
    <source>
        <dbReference type="PROSITE" id="PS51215"/>
    </source>
</evidence>
<dbReference type="Pfam" id="PF00856">
    <property type="entry name" value="SET"/>
    <property type="match status" value="1"/>
</dbReference>
<evidence type="ECO:0000259" key="10">
    <source>
        <dbReference type="PROSITE" id="PS50868"/>
    </source>
</evidence>
<dbReference type="Pfam" id="PF17907">
    <property type="entry name" value="AWS"/>
    <property type="match status" value="1"/>
</dbReference>
<evidence type="ECO:0000256" key="2">
    <source>
        <dbReference type="ARBA" id="ARBA00004286"/>
    </source>
</evidence>
<feature type="domain" description="AWS" evidence="11">
    <location>
        <begin position="363"/>
        <end position="410"/>
    </location>
</feature>
<evidence type="ECO:0000256" key="7">
    <source>
        <dbReference type="ARBA" id="ARBA00023242"/>
    </source>
</evidence>
<feature type="region of interest" description="Disordered" evidence="8">
    <location>
        <begin position="71"/>
        <end position="103"/>
    </location>
</feature>
<gene>
    <name evidence="12" type="ORF">CC86DRAFT_334320</name>
</gene>
<keyword evidence="7" id="KW-0539">Nucleus</keyword>
<keyword evidence="6" id="KW-0949">S-adenosyl-L-methionine</keyword>
<feature type="compositionally biased region" description="Acidic residues" evidence="8">
    <location>
        <begin position="240"/>
        <end position="250"/>
    </location>
</feature>
<evidence type="ECO:0000313" key="12">
    <source>
        <dbReference type="EMBL" id="KAF2820013.1"/>
    </source>
</evidence>
<dbReference type="InterPro" id="IPR050777">
    <property type="entry name" value="SET2_Histone-Lys_MeTrsfase"/>
</dbReference>
<dbReference type="GO" id="GO:0005634">
    <property type="term" value="C:nucleus"/>
    <property type="evidence" value="ECO:0007669"/>
    <property type="project" value="UniProtKB-SubCell"/>
</dbReference>
<evidence type="ECO:0000256" key="4">
    <source>
        <dbReference type="ARBA" id="ARBA00022603"/>
    </source>
</evidence>